<dbReference type="InterPro" id="IPR002902">
    <property type="entry name" value="GNK2"/>
</dbReference>
<evidence type="ECO:0000259" key="4">
    <source>
        <dbReference type="PROSITE" id="PS51473"/>
    </source>
</evidence>
<evidence type="ECO:0000313" key="6">
    <source>
        <dbReference type="Proteomes" id="UP001497516"/>
    </source>
</evidence>
<evidence type="ECO:0000256" key="3">
    <source>
        <dbReference type="SAM" id="SignalP"/>
    </source>
</evidence>
<dbReference type="EMBL" id="OZ034821">
    <property type="protein sequence ID" value="CAL1409251.1"/>
    <property type="molecule type" value="Genomic_DNA"/>
</dbReference>
<organism evidence="5 6">
    <name type="scientific">Linum trigynum</name>
    <dbReference type="NCBI Taxonomy" id="586398"/>
    <lineage>
        <taxon>Eukaryota</taxon>
        <taxon>Viridiplantae</taxon>
        <taxon>Streptophyta</taxon>
        <taxon>Embryophyta</taxon>
        <taxon>Tracheophyta</taxon>
        <taxon>Spermatophyta</taxon>
        <taxon>Magnoliopsida</taxon>
        <taxon>eudicotyledons</taxon>
        <taxon>Gunneridae</taxon>
        <taxon>Pentapetalae</taxon>
        <taxon>rosids</taxon>
        <taxon>fabids</taxon>
        <taxon>Malpighiales</taxon>
        <taxon>Linaceae</taxon>
        <taxon>Linum</taxon>
    </lineage>
</organism>
<dbReference type="InterPro" id="IPR038408">
    <property type="entry name" value="GNK2_sf"/>
</dbReference>
<evidence type="ECO:0000313" key="5">
    <source>
        <dbReference type="EMBL" id="CAL1409251.1"/>
    </source>
</evidence>
<feature type="signal peptide" evidence="3">
    <location>
        <begin position="1"/>
        <end position="22"/>
    </location>
</feature>
<keyword evidence="2" id="KW-0677">Repeat</keyword>
<sequence length="140" mass="15303">MAKRIFAVAICTMFCCLQVSSSFDTSLCAGSGSTGMCSTDPLPVPTRAAQDDMMLSFMIFDFKDGNVTGCYSRRHDDDFLAHASFTCDGAPSEACRQCLSDGFNILEEGCKARAGGTILMRDCCVRYETAYNICGHHRHH</sequence>
<dbReference type="AlphaFoldDB" id="A0AAV2GER8"/>
<evidence type="ECO:0000256" key="1">
    <source>
        <dbReference type="ARBA" id="ARBA00022729"/>
    </source>
</evidence>
<protein>
    <recommendedName>
        <fullName evidence="4">Gnk2-homologous domain-containing protein</fullName>
    </recommendedName>
</protein>
<feature type="domain" description="Gnk2-homologous" evidence="4">
    <location>
        <begin position="24"/>
        <end position="132"/>
    </location>
</feature>
<dbReference type="Proteomes" id="UP001497516">
    <property type="component" value="Chromosome 8"/>
</dbReference>
<proteinExistence type="predicted"/>
<gene>
    <name evidence="5" type="ORF">LTRI10_LOCUS48766</name>
</gene>
<keyword evidence="6" id="KW-1185">Reference proteome</keyword>
<dbReference type="PROSITE" id="PS51473">
    <property type="entry name" value="GNK2"/>
    <property type="match status" value="1"/>
</dbReference>
<dbReference type="Gene3D" id="3.30.430.20">
    <property type="entry name" value="Gnk2 domain, C-X8-C-X2-C motif"/>
    <property type="match status" value="1"/>
</dbReference>
<evidence type="ECO:0000256" key="2">
    <source>
        <dbReference type="ARBA" id="ARBA00022737"/>
    </source>
</evidence>
<keyword evidence="1 3" id="KW-0732">Signal</keyword>
<feature type="chain" id="PRO_5043954320" description="Gnk2-homologous domain-containing protein" evidence="3">
    <location>
        <begin position="23"/>
        <end position="140"/>
    </location>
</feature>
<name>A0AAV2GER8_9ROSI</name>
<accession>A0AAV2GER8</accession>
<dbReference type="Pfam" id="PF01657">
    <property type="entry name" value="Stress-antifung"/>
    <property type="match status" value="1"/>
</dbReference>
<reference evidence="5 6" key="1">
    <citation type="submission" date="2024-04" db="EMBL/GenBank/DDBJ databases">
        <authorList>
            <person name="Fracassetti M."/>
        </authorList>
    </citation>
    <scope>NUCLEOTIDE SEQUENCE [LARGE SCALE GENOMIC DNA]</scope>
</reference>